<accession>A0A5C1AGI4</accession>
<sequence>MIRILFGLAGVLVTTGFASAQSVLSPFATTGVPVGKPVFTAVGANQPAVGTKVGQAIGYVGPDGNPITTQRPPGQVVDLTNLAAPISAPLAPGLTDNQPKSMFEQIYDKWRAAIGLTKPATVAANYTPGLSRRNRERRAMAWIRD</sequence>
<evidence type="ECO:0000313" key="3">
    <source>
        <dbReference type="Proteomes" id="UP000324974"/>
    </source>
</evidence>
<feature type="chain" id="PRO_5022772866" evidence="1">
    <location>
        <begin position="21"/>
        <end position="145"/>
    </location>
</feature>
<dbReference type="AlphaFoldDB" id="A0A5C1AGI4"/>
<dbReference type="EMBL" id="CP042425">
    <property type="protein sequence ID" value="QEL16068.1"/>
    <property type="molecule type" value="Genomic_DNA"/>
</dbReference>
<dbReference type="Proteomes" id="UP000324974">
    <property type="component" value="Chromosome"/>
</dbReference>
<organism evidence="2 3">
    <name type="scientific">Limnoglobus roseus</name>
    <dbReference type="NCBI Taxonomy" id="2598579"/>
    <lineage>
        <taxon>Bacteria</taxon>
        <taxon>Pseudomonadati</taxon>
        <taxon>Planctomycetota</taxon>
        <taxon>Planctomycetia</taxon>
        <taxon>Gemmatales</taxon>
        <taxon>Gemmataceae</taxon>
        <taxon>Limnoglobus</taxon>
    </lineage>
</organism>
<name>A0A5C1AGI4_9BACT</name>
<keyword evidence="3" id="KW-1185">Reference proteome</keyword>
<dbReference type="KEGG" id="lrs:PX52LOC_03007"/>
<dbReference type="RefSeq" id="WP_149110833.1">
    <property type="nucleotide sequence ID" value="NZ_CP042425.1"/>
</dbReference>
<gene>
    <name evidence="2" type="ORF">PX52LOC_03007</name>
</gene>
<evidence type="ECO:0000313" key="2">
    <source>
        <dbReference type="EMBL" id="QEL16068.1"/>
    </source>
</evidence>
<proteinExistence type="predicted"/>
<reference evidence="3" key="1">
    <citation type="submission" date="2019-08" db="EMBL/GenBank/DDBJ databases">
        <title>Limnoglobus roseus gen. nov., sp. nov., a novel freshwater planctomycete with a giant genome from the family Gemmataceae.</title>
        <authorList>
            <person name="Kulichevskaya I.S."/>
            <person name="Naumoff D.G."/>
            <person name="Miroshnikov K."/>
            <person name="Ivanova A."/>
            <person name="Philippov D.A."/>
            <person name="Hakobyan A."/>
            <person name="Rijpstra I.C."/>
            <person name="Sinninghe Damste J.S."/>
            <person name="Liesack W."/>
            <person name="Dedysh S.N."/>
        </authorList>
    </citation>
    <scope>NUCLEOTIDE SEQUENCE [LARGE SCALE GENOMIC DNA]</scope>
    <source>
        <strain evidence="3">PX52</strain>
    </source>
</reference>
<protein>
    <submittedName>
        <fullName evidence="2">Uncharacterized protein</fullName>
    </submittedName>
</protein>
<evidence type="ECO:0000256" key="1">
    <source>
        <dbReference type="SAM" id="SignalP"/>
    </source>
</evidence>
<feature type="signal peptide" evidence="1">
    <location>
        <begin position="1"/>
        <end position="20"/>
    </location>
</feature>
<keyword evidence="1" id="KW-0732">Signal</keyword>